<proteinExistence type="predicted"/>
<name>A0ACB8BZJ8_9AGAM</name>
<evidence type="ECO:0000313" key="2">
    <source>
        <dbReference type="Proteomes" id="UP000790709"/>
    </source>
</evidence>
<dbReference type="EMBL" id="MU266331">
    <property type="protein sequence ID" value="KAH7930526.1"/>
    <property type="molecule type" value="Genomic_DNA"/>
</dbReference>
<reference evidence="1" key="1">
    <citation type="journal article" date="2021" name="New Phytol.">
        <title>Evolutionary innovations through gain and loss of genes in the ectomycorrhizal Boletales.</title>
        <authorList>
            <person name="Wu G."/>
            <person name="Miyauchi S."/>
            <person name="Morin E."/>
            <person name="Kuo A."/>
            <person name="Drula E."/>
            <person name="Varga T."/>
            <person name="Kohler A."/>
            <person name="Feng B."/>
            <person name="Cao Y."/>
            <person name="Lipzen A."/>
            <person name="Daum C."/>
            <person name="Hundley H."/>
            <person name="Pangilinan J."/>
            <person name="Johnson J."/>
            <person name="Barry K."/>
            <person name="LaButti K."/>
            <person name="Ng V."/>
            <person name="Ahrendt S."/>
            <person name="Min B."/>
            <person name="Choi I.G."/>
            <person name="Park H."/>
            <person name="Plett J.M."/>
            <person name="Magnuson J."/>
            <person name="Spatafora J.W."/>
            <person name="Nagy L.G."/>
            <person name="Henrissat B."/>
            <person name="Grigoriev I.V."/>
            <person name="Yang Z.L."/>
            <person name="Xu J."/>
            <person name="Martin F.M."/>
        </authorList>
    </citation>
    <scope>NUCLEOTIDE SEQUENCE</scope>
    <source>
        <strain evidence="1">KUC20120723A-06</strain>
    </source>
</reference>
<gene>
    <name evidence="1" type="ORF">BV22DRAFT_1000481</name>
</gene>
<comment type="caution">
    <text evidence="1">The sequence shown here is derived from an EMBL/GenBank/DDBJ whole genome shotgun (WGS) entry which is preliminary data.</text>
</comment>
<sequence>MPDIAAVRAEIKAWERDFRNNHHRDPSVQDIRDQPAIAEKYKLYKKLSKATAEHAPPPGQSSSHPPSTPPRPQARQSRAGIISKPRAVEPAAPLPGFNPFSPVKDKGKQKGHFQKSASSRARKPTSNPFATPSKNKPKPLTQSRSVSPDPFSQIEPLPTANNSSDHQLPPAPNTAISRARKRLRGEPVSPSPNKQKRQRIGSQTGLPFPRLASPLSSDGGESDEQGETGEHNSSFVVDSPVKAPLGGKSFKRLFEDAILPSGLPRKPSGLTQAQSADTSDIAAFFAEGGAKDHANREAAKQKQKVQTDVTRRNVGLKRDRRAGDIDEKLASNRIFPSKHDVFSVDDSLNGSQSLPSGRTAQADKLVPSHSSQARASTKRALRDEEHASESLSQGFTHTPELTLLPPSPPPNGSSTNHQSKGKGKTAATSRKKAKVAEEEVEEEEDDSPDEFIVKVVNRSHAQQAPENADSLDWDPILNYGAHNHDPHVQHDTDLTGHQETGTFHVDLPDKLRLVLAISSSSHASKEEHVVRGLLHGSRVGHYDASRGGNIWDVGEGGDDARVETEGEDDWEGEPVPWEVGEL</sequence>
<evidence type="ECO:0000313" key="1">
    <source>
        <dbReference type="EMBL" id="KAH7930526.1"/>
    </source>
</evidence>
<dbReference type="Proteomes" id="UP000790709">
    <property type="component" value="Unassembled WGS sequence"/>
</dbReference>
<keyword evidence="2" id="KW-1185">Reference proteome</keyword>
<accession>A0ACB8BZJ8</accession>
<organism evidence="1 2">
    <name type="scientific">Leucogyrophana mollusca</name>
    <dbReference type="NCBI Taxonomy" id="85980"/>
    <lineage>
        <taxon>Eukaryota</taxon>
        <taxon>Fungi</taxon>
        <taxon>Dikarya</taxon>
        <taxon>Basidiomycota</taxon>
        <taxon>Agaricomycotina</taxon>
        <taxon>Agaricomycetes</taxon>
        <taxon>Agaricomycetidae</taxon>
        <taxon>Boletales</taxon>
        <taxon>Boletales incertae sedis</taxon>
        <taxon>Leucogyrophana</taxon>
    </lineage>
</organism>
<protein>
    <submittedName>
        <fullName evidence="1">Uncharacterized protein</fullName>
    </submittedName>
</protein>